<dbReference type="InterPro" id="IPR036390">
    <property type="entry name" value="WH_DNA-bd_sf"/>
</dbReference>
<evidence type="ECO:0000313" key="6">
    <source>
        <dbReference type="Proteomes" id="UP001169027"/>
    </source>
</evidence>
<dbReference type="PROSITE" id="PS50956">
    <property type="entry name" value="HTH_ASNC_2"/>
    <property type="match status" value="1"/>
</dbReference>
<sequence length="159" mass="17266">MSDSLDDTDRHLLSLLQADAREPAATLARKLGVARTTVVARIARLERDGVIAGYGVRLGQRLEHAAVRAYCGLSVAPKAGASVVRALERLPEVEELSAVSGQYDYMLALRCETNEQLDALLDRIGLIEGIQHTHTSVVLSRKIDRRSAVPPGQAQGERD</sequence>
<evidence type="ECO:0000313" key="5">
    <source>
        <dbReference type="EMBL" id="MDO1532939.1"/>
    </source>
</evidence>
<dbReference type="InterPro" id="IPR000485">
    <property type="entry name" value="AsnC-type_HTH_dom"/>
</dbReference>
<dbReference type="RefSeq" id="WP_301809275.1">
    <property type="nucleotide sequence ID" value="NZ_JAUJZH010000007.1"/>
</dbReference>
<name>A0ABT8S3X4_9BURK</name>
<protein>
    <submittedName>
        <fullName evidence="5">Lrp/AsnC family transcriptional regulator</fullName>
    </submittedName>
</protein>
<feature type="domain" description="HTH asnC-type" evidence="4">
    <location>
        <begin position="5"/>
        <end position="74"/>
    </location>
</feature>
<evidence type="ECO:0000259" key="4">
    <source>
        <dbReference type="PROSITE" id="PS50956"/>
    </source>
</evidence>
<proteinExistence type="predicted"/>
<dbReference type="Pfam" id="PF13404">
    <property type="entry name" value="HTH_AsnC-type"/>
    <property type="match status" value="1"/>
</dbReference>
<dbReference type="PRINTS" id="PR00033">
    <property type="entry name" value="HTHASNC"/>
</dbReference>
<keyword evidence="6" id="KW-1185">Reference proteome</keyword>
<keyword evidence="1" id="KW-0805">Transcription regulation</keyword>
<dbReference type="Proteomes" id="UP001169027">
    <property type="component" value="Unassembled WGS sequence"/>
</dbReference>
<comment type="caution">
    <text evidence="5">The sequence shown here is derived from an EMBL/GenBank/DDBJ whole genome shotgun (WGS) entry which is preliminary data.</text>
</comment>
<gene>
    <name evidence="5" type="ORF">Q2T77_11630</name>
</gene>
<dbReference type="PANTHER" id="PTHR30154:SF53">
    <property type="entry name" value="HTH-TYPE TRANSCRIPTIONAL REGULATOR LRPC"/>
    <property type="match status" value="1"/>
</dbReference>
<dbReference type="InterPro" id="IPR019887">
    <property type="entry name" value="Tscrpt_reg_AsnC/Lrp_C"/>
</dbReference>
<dbReference type="InterPro" id="IPR011008">
    <property type="entry name" value="Dimeric_a/b-barrel"/>
</dbReference>
<organism evidence="5 6">
    <name type="scientific">Variovorax ginsengisoli</name>
    <dbReference type="NCBI Taxonomy" id="363844"/>
    <lineage>
        <taxon>Bacteria</taxon>
        <taxon>Pseudomonadati</taxon>
        <taxon>Pseudomonadota</taxon>
        <taxon>Betaproteobacteria</taxon>
        <taxon>Burkholderiales</taxon>
        <taxon>Comamonadaceae</taxon>
        <taxon>Variovorax</taxon>
    </lineage>
</organism>
<reference evidence="5" key="1">
    <citation type="submission" date="2023-06" db="EMBL/GenBank/DDBJ databases">
        <authorList>
            <person name="Jiang Y."/>
            <person name="Liu Q."/>
        </authorList>
    </citation>
    <scope>NUCLEOTIDE SEQUENCE</scope>
    <source>
        <strain evidence="5">CGMCC 1.12090</strain>
    </source>
</reference>
<keyword evidence="2" id="KW-0238">DNA-binding</keyword>
<dbReference type="Gene3D" id="1.10.10.10">
    <property type="entry name" value="Winged helix-like DNA-binding domain superfamily/Winged helix DNA-binding domain"/>
    <property type="match status" value="1"/>
</dbReference>
<dbReference type="SUPFAM" id="SSF54909">
    <property type="entry name" value="Dimeric alpha+beta barrel"/>
    <property type="match status" value="1"/>
</dbReference>
<evidence type="ECO:0000256" key="1">
    <source>
        <dbReference type="ARBA" id="ARBA00023015"/>
    </source>
</evidence>
<dbReference type="PANTHER" id="PTHR30154">
    <property type="entry name" value="LEUCINE-RESPONSIVE REGULATORY PROTEIN"/>
    <property type="match status" value="1"/>
</dbReference>
<dbReference type="Gene3D" id="3.30.70.920">
    <property type="match status" value="1"/>
</dbReference>
<evidence type="ECO:0000256" key="3">
    <source>
        <dbReference type="ARBA" id="ARBA00023163"/>
    </source>
</evidence>
<keyword evidence="3" id="KW-0804">Transcription</keyword>
<accession>A0ABT8S3X4</accession>
<dbReference type="EMBL" id="JAUKVY010000007">
    <property type="protein sequence ID" value="MDO1532939.1"/>
    <property type="molecule type" value="Genomic_DNA"/>
</dbReference>
<dbReference type="Pfam" id="PF01037">
    <property type="entry name" value="AsnC_trans_reg"/>
    <property type="match status" value="1"/>
</dbReference>
<dbReference type="InterPro" id="IPR019888">
    <property type="entry name" value="Tscrpt_reg_AsnC-like"/>
</dbReference>
<evidence type="ECO:0000256" key="2">
    <source>
        <dbReference type="ARBA" id="ARBA00023125"/>
    </source>
</evidence>
<dbReference type="SMART" id="SM00344">
    <property type="entry name" value="HTH_ASNC"/>
    <property type="match status" value="1"/>
</dbReference>
<dbReference type="SUPFAM" id="SSF46785">
    <property type="entry name" value="Winged helix' DNA-binding domain"/>
    <property type="match status" value="1"/>
</dbReference>
<dbReference type="InterPro" id="IPR036388">
    <property type="entry name" value="WH-like_DNA-bd_sf"/>
</dbReference>